<dbReference type="InterPro" id="IPR031328">
    <property type="entry name" value="Ephrin"/>
</dbReference>
<dbReference type="PROSITE" id="PS51551">
    <property type="entry name" value="EPHRIN_RBD_2"/>
    <property type="match status" value="1"/>
</dbReference>
<evidence type="ECO:0000256" key="2">
    <source>
        <dbReference type="ARBA" id="ARBA00022729"/>
    </source>
</evidence>
<evidence type="ECO:0000313" key="10">
    <source>
        <dbReference type="Proteomes" id="UP000593567"/>
    </source>
</evidence>
<keyword evidence="5" id="KW-0325">Glycoprotein</keyword>
<proteinExistence type="inferred from homology"/>
<name>A0A7J7IV04_BUGNE</name>
<reference evidence="9" key="1">
    <citation type="submission" date="2020-06" db="EMBL/GenBank/DDBJ databases">
        <title>Draft genome of Bugula neritina, a colonial animal packing powerful symbionts and potential medicines.</title>
        <authorList>
            <person name="Rayko M."/>
        </authorList>
    </citation>
    <scope>NUCLEOTIDE SEQUENCE [LARGE SCALE GENOMIC DNA]</scope>
    <source>
        <strain evidence="9">Kwan_BN1</strain>
    </source>
</reference>
<dbReference type="GO" id="GO:0046875">
    <property type="term" value="F:ephrin receptor binding"/>
    <property type="evidence" value="ECO:0007669"/>
    <property type="project" value="TreeGrafter"/>
</dbReference>
<comment type="similarity">
    <text evidence="6 7">Belongs to the ephrin family.</text>
</comment>
<sequence>MIFGCCRWAELVSYFLQHNNLRRMAFLHILLSILGTISWATEVDTLAPPVDIYWNRTNDIFLRSNNDHIVQVQIKERIRFICPFYTDSTTDRDDTEHYIIYRLPKRFYDSCHIPNVSESQLRNQYGIEKVHNCSTPYNQTDFTSFIDPFLALPGIYGGLSYVSGREYFFTSISTGPLSGINNRESTHSACKRYNMKAIVRVCCNDSFTDPPIVTGDPPTTISTTTSSPTTSWKDVTTKILSTSANPREALEIQEIYDQFANSSDTRNTVSKYVVITSLILGVVAHELT</sequence>
<dbReference type="InterPro" id="IPR001799">
    <property type="entry name" value="Ephrin_RBD"/>
</dbReference>
<comment type="subcellular location">
    <subcellularLocation>
        <location evidence="1">Membrane</location>
    </subcellularLocation>
</comment>
<keyword evidence="2" id="KW-0732">Signal</keyword>
<dbReference type="Pfam" id="PF00812">
    <property type="entry name" value="Ephrin"/>
    <property type="match status" value="1"/>
</dbReference>
<dbReference type="PANTHER" id="PTHR11304:SF29">
    <property type="entry name" value="EPHRIN"/>
    <property type="match status" value="1"/>
</dbReference>
<evidence type="ECO:0000259" key="8">
    <source>
        <dbReference type="PROSITE" id="PS51551"/>
    </source>
</evidence>
<keyword evidence="4" id="KW-1015">Disulfide bond</keyword>
<gene>
    <name evidence="9" type="ORF">EB796_023950</name>
</gene>
<feature type="domain" description="Ephrin RBD" evidence="8">
    <location>
        <begin position="47"/>
        <end position="201"/>
    </location>
</feature>
<dbReference type="PANTHER" id="PTHR11304">
    <property type="entry name" value="EPHRIN"/>
    <property type="match status" value="1"/>
</dbReference>
<dbReference type="GO" id="GO:0005886">
    <property type="term" value="C:plasma membrane"/>
    <property type="evidence" value="ECO:0007669"/>
    <property type="project" value="TreeGrafter"/>
</dbReference>
<evidence type="ECO:0000256" key="4">
    <source>
        <dbReference type="ARBA" id="ARBA00023157"/>
    </source>
</evidence>
<dbReference type="PRINTS" id="PR01347">
    <property type="entry name" value="EPHRIN"/>
</dbReference>
<dbReference type="GO" id="GO:0048013">
    <property type="term" value="P:ephrin receptor signaling pathway"/>
    <property type="evidence" value="ECO:0007669"/>
    <property type="project" value="TreeGrafter"/>
</dbReference>
<evidence type="ECO:0000256" key="1">
    <source>
        <dbReference type="ARBA" id="ARBA00004370"/>
    </source>
</evidence>
<dbReference type="Gene3D" id="2.60.40.420">
    <property type="entry name" value="Cupredoxins - blue copper proteins"/>
    <property type="match status" value="1"/>
</dbReference>
<dbReference type="GO" id="GO:0007411">
    <property type="term" value="P:axon guidance"/>
    <property type="evidence" value="ECO:0007669"/>
    <property type="project" value="TreeGrafter"/>
</dbReference>
<keyword evidence="3 7" id="KW-0472">Membrane</keyword>
<dbReference type="InterPro" id="IPR008972">
    <property type="entry name" value="Cupredoxin"/>
</dbReference>
<evidence type="ECO:0000256" key="3">
    <source>
        <dbReference type="ARBA" id="ARBA00023136"/>
    </source>
</evidence>
<dbReference type="EMBL" id="VXIV02003364">
    <property type="protein sequence ID" value="KAF6017749.1"/>
    <property type="molecule type" value="Genomic_DNA"/>
</dbReference>
<accession>A0A7J7IV04</accession>
<organism evidence="9 10">
    <name type="scientific">Bugula neritina</name>
    <name type="common">Brown bryozoan</name>
    <name type="synonym">Sertularia neritina</name>
    <dbReference type="NCBI Taxonomy" id="10212"/>
    <lineage>
        <taxon>Eukaryota</taxon>
        <taxon>Metazoa</taxon>
        <taxon>Spiralia</taxon>
        <taxon>Lophotrochozoa</taxon>
        <taxon>Bryozoa</taxon>
        <taxon>Gymnolaemata</taxon>
        <taxon>Cheilostomatida</taxon>
        <taxon>Flustrina</taxon>
        <taxon>Buguloidea</taxon>
        <taxon>Bugulidae</taxon>
        <taxon>Bugula</taxon>
    </lineage>
</organism>
<evidence type="ECO:0000256" key="7">
    <source>
        <dbReference type="RuleBase" id="RU004375"/>
    </source>
</evidence>
<evidence type="ECO:0000256" key="5">
    <source>
        <dbReference type="ARBA" id="ARBA00023180"/>
    </source>
</evidence>
<keyword evidence="10" id="KW-1185">Reference proteome</keyword>
<dbReference type="Proteomes" id="UP000593567">
    <property type="component" value="Unassembled WGS sequence"/>
</dbReference>
<evidence type="ECO:0000313" key="9">
    <source>
        <dbReference type="EMBL" id="KAF6017749.1"/>
    </source>
</evidence>
<comment type="caution">
    <text evidence="9">The sequence shown here is derived from an EMBL/GenBank/DDBJ whole genome shotgun (WGS) entry which is preliminary data.</text>
</comment>
<dbReference type="SUPFAM" id="SSF49503">
    <property type="entry name" value="Cupredoxins"/>
    <property type="match status" value="1"/>
</dbReference>
<dbReference type="AlphaFoldDB" id="A0A7J7IV04"/>
<comment type="caution">
    <text evidence="6">Lacks conserved residue(s) required for the propagation of feature annotation.</text>
</comment>
<evidence type="ECO:0000256" key="6">
    <source>
        <dbReference type="PROSITE-ProRule" id="PRU00884"/>
    </source>
</evidence>
<dbReference type="OrthoDB" id="6250301at2759"/>
<protein>
    <recommendedName>
        <fullName evidence="8">Ephrin RBD domain-containing protein</fullName>
    </recommendedName>
</protein>